<dbReference type="PANTHER" id="PTHR21540">
    <property type="entry name" value="RING FINGER AND SWIM DOMAIN-CONTAINING PROTEIN 2"/>
    <property type="match status" value="1"/>
</dbReference>
<organism evidence="5 6">
    <name type="scientific">Stereocaulon virgatum</name>
    <dbReference type="NCBI Taxonomy" id="373712"/>
    <lineage>
        <taxon>Eukaryota</taxon>
        <taxon>Fungi</taxon>
        <taxon>Dikarya</taxon>
        <taxon>Ascomycota</taxon>
        <taxon>Pezizomycotina</taxon>
        <taxon>Lecanoromycetes</taxon>
        <taxon>OSLEUM clade</taxon>
        <taxon>Lecanoromycetidae</taxon>
        <taxon>Lecanorales</taxon>
        <taxon>Lecanorineae</taxon>
        <taxon>Stereocaulaceae</taxon>
        <taxon>Stereocaulon</taxon>
    </lineage>
</organism>
<evidence type="ECO:0000256" key="1">
    <source>
        <dbReference type="PROSITE-ProRule" id="PRU00175"/>
    </source>
</evidence>
<dbReference type="PROSITE" id="PS50089">
    <property type="entry name" value="ZF_RING_2"/>
    <property type="match status" value="1"/>
</dbReference>
<evidence type="ECO:0000313" key="5">
    <source>
        <dbReference type="EMBL" id="KAL2041184.1"/>
    </source>
</evidence>
<dbReference type="InterPro" id="IPR013083">
    <property type="entry name" value="Znf_RING/FYVE/PHD"/>
</dbReference>
<dbReference type="InterPro" id="IPR039903">
    <property type="entry name" value="Zswim2"/>
</dbReference>
<dbReference type="Pfam" id="PF13639">
    <property type="entry name" value="zf-RING_2"/>
    <property type="match status" value="1"/>
</dbReference>
<keyword evidence="1" id="KW-0863">Zinc-finger</keyword>
<evidence type="ECO:0000313" key="6">
    <source>
        <dbReference type="Proteomes" id="UP001590950"/>
    </source>
</evidence>
<keyword evidence="1" id="KW-0479">Metal-binding</keyword>
<evidence type="ECO:0000259" key="4">
    <source>
        <dbReference type="PROSITE" id="PS50966"/>
    </source>
</evidence>
<comment type="caution">
    <text evidence="5">The sequence shown here is derived from an EMBL/GenBank/DDBJ whole genome shotgun (WGS) entry which is preliminary data.</text>
</comment>
<feature type="region of interest" description="Disordered" evidence="2">
    <location>
        <begin position="1"/>
        <end position="116"/>
    </location>
</feature>
<feature type="compositionally biased region" description="Basic and acidic residues" evidence="2">
    <location>
        <begin position="44"/>
        <end position="53"/>
    </location>
</feature>
<dbReference type="InterPro" id="IPR001841">
    <property type="entry name" value="Znf_RING"/>
</dbReference>
<dbReference type="PROSITE" id="PS50966">
    <property type="entry name" value="ZF_SWIM"/>
    <property type="match status" value="1"/>
</dbReference>
<reference evidence="5 6" key="1">
    <citation type="submission" date="2024-09" db="EMBL/GenBank/DDBJ databases">
        <title>Rethinking Asexuality: The Enigmatic Case of Functional Sexual Genes in Lepraria (Stereocaulaceae).</title>
        <authorList>
            <person name="Doellman M."/>
            <person name="Sun Y."/>
            <person name="Barcenas-Pena A."/>
            <person name="Lumbsch H.T."/>
            <person name="Grewe F."/>
        </authorList>
    </citation>
    <scope>NUCLEOTIDE SEQUENCE [LARGE SCALE GENOMIC DNA]</scope>
    <source>
        <strain evidence="5 6">Mercado 3170</strain>
    </source>
</reference>
<proteinExistence type="predicted"/>
<evidence type="ECO:0000256" key="2">
    <source>
        <dbReference type="SAM" id="MobiDB-lite"/>
    </source>
</evidence>
<keyword evidence="6" id="KW-1185">Reference proteome</keyword>
<feature type="domain" description="SWIM-type" evidence="4">
    <location>
        <begin position="161"/>
        <end position="193"/>
    </location>
</feature>
<gene>
    <name evidence="5" type="ORF">N7G274_006128</name>
</gene>
<dbReference type="SUPFAM" id="SSF57850">
    <property type="entry name" value="RING/U-box"/>
    <property type="match status" value="1"/>
</dbReference>
<dbReference type="Gene3D" id="3.30.40.10">
    <property type="entry name" value="Zinc/RING finger domain, C3HC4 (zinc finger)"/>
    <property type="match status" value="1"/>
</dbReference>
<accession>A0ABR4A6Q8</accession>
<dbReference type="Pfam" id="PF04434">
    <property type="entry name" value="SWIM"/>
    <property type="match status" value="1"/>
</dbReference>
<dbReference type="CDD" id="cd16494">
    <property type="entry name" value="RING-CH-C4HC3_ZSWM2"/>
    <property type="match status" value="1"/>
</dbReference>
<dbReference type="Proteomes" id="UP001590950">
    <property type="component" value="Unassembled WGS sequence"/>
</dbReference>
<dbReference type="PANTHER" id="PTHR21540:SF0">
    <property type="entry name" value="PHD FAMILY PROTEIN"/>
    <property type="match status" value="1"/>
</dbReference>
<dbReference type="InterPro" id="IPR007527">
    <property type="entry name" value="Znf_SWIM"/>
</dbReference>
<protein>
    <submittedName>
        <fullName evidence="5">Uncharacterized protein</fullName>
    </submittedName>
</protein>
<name>A0ABR4A6Q8_9LECA</name>
<feature type="domain" description="RING-type" evidence="3">
    <location>
        <begin position="243"/>
        <end position="291"/>
    </location>
</feature>
<evidence type="ECO:0000259" key="3">
    <source>
        <dbReference type="PROSITE" id="PS50089"/>
    </source>
</evidence>
<feature type="compositionally biased region" description="Low complexity" evidence="2">
    <location>
        <begin position="67"/>
        <end position="77"/>
    </location>
</feature>
<keyword evidence="1" id="KW-0862">Zinc</keyword>
<feature type="compositionally biased region" description="Basic and acidic residues" evidence="2">
    <location>
        <begin position="92"/>
        <end position="109"/>
    </location>
</feature>
<sequence length="346" mass="38381">MRSAAMVGNPEESVIYKPSSSQSEPPTKKRKRTATATPRNGKGGLEDFTKADDAQLESSPSKKKARASSSKGRGKASNNAADEDAQVQSPSSKEKKGTSPRKAKDDEKRLRRFRQHAPSAYLEKLHRATTQRMFVIDRTRGGSDEIPEEKIDMAGTTGNVYSITINQLPSCSCPDNKKGNQCKHIVYVLHNVLRAPEHLQYQLAFLSSELREMFAAAPTPASSTSANANADAPSNRKEVSGDCPICFTEFEPENEEIVWCKAACGNNIHKTCFEQWAKSQSGKEVRCVYCRTPWQGDEDSIKRIKNAGQINGEGYVNVAVELGLSGTRDYSTYHQQWVRRQGFGYY</sequence>
<dbReference type="EMBL" id="JBEFKJ010000018">
    <property type="protein sequence ID" value="KAL2041184.1"/>
    <property type="molecule type" value="Genomic_DNA"/>
</dbReference>